<organism evidence="8 9">
    <name type="scientific">Urochloa decumbens</name>
    <dbReference type="NCBI Taxonomy" id="240449"/>
    <lineage>
        <taxon>Eukaryota</taxon>
        <taxon>Viridiplantae</taxon>
        <taxon>Streptophyta</taxon>
        <taxon>Embryophyta</taxon>
        <taxon>Tracheophyta</taxon>
        <taxon>Spermatophyta</taxon>
        <taxon>Magnoliopsida</taxon>
        <taxon>Liliopsida</taxon>
        <taxon>Poales</taxon>
        <taxon>Poaceae</taxon>
        <taxon>PACMAD clade</taxon>
        <taxon>Panicoideae</taxon>
        <taxon>Panicodae</taxon>
        <taxon>Paniceae</taxon>
        <taxon>Melinidinae</taxon>
        <taxon>Urochloa</taxon>
    </lineage>
</organism>
<evidence type="ECO:0000259" key="7">
    <source>
        <dbReference type="Pfam" id="PF23121"/>
    </source>
</evidence>
<dbReference type="PANTHER" id="PTHR33304:SF49">
    <property type="entry name" value="OS12G0161500 PROTEIN"/>
    <property type="match status" value="1"/>
</dbReference>
<protein>
    <recommendedName>
        <fullName evidence="7">AIPP2-like SPOC-like domain-containing protein</fullName>
    </recommendedName>
</protein>
<keyword evidence="4" id="KW-0805">Transcription regulation</keyword>
<feature type="domain" description="AIPP2-like SPOC-like" evidence="7">
    <location>
        <begin position="304"/>
        <end position="429"/>
    </location>
</feature>
<evidence type="ECO:0000256" key="2">
    <source>
        <dbReference type="ARBA" id="ARBA00022771"/>
    </source>
</evidence>
<feature type="region of interest" description="Disordered" evidence="6">
    <location>
        <begin position="253"/>
        <end position="284"/>
    </location>
</feature>
<dbReference type="GO" id="GO:0008270">
    <property type="term" value="F:zinc ion binding"/>
    <property type="evidence" value="ECO:0007669"/>
    <property type="project" value="UniProtKB-KW"/>
</dbReference>
<proteinExistence type="predicted"/>
<reference evidence="8 9" key="2">
    <citation type="submission" date="2024-10" db="EMBL/GenBank/DDBJ databases">
        <authorList>
            <person name="Ryan C."/>
        </authorList>
    </citation>
    <scope>NUCLEOTIDE SEQUENCE [LARGE SCALE GENOMIC DNA]</scope>
</reference>
<feature type="compositionally biased region" description="Basic and acidic residues" evidence="6">
    <location>
        <begin position="159"/>
        <end position="175"/>
    </location>
</feature>
<feature type="compositionally biased region" description="Polar residues" evidence="6">
    <location>
        <begin position="270"/>
        <end position="281"/>
    </location>
</feature>
<name>A0ABC8WL99_9POAL</name>
<evidence type="ECO:0000256" key="6">
    <source>
        <dbReference type="SAM" id="MobiDB-lite"/>
    </source>
</evidence>
<evidence type="ECO:0000256" key="1">
    <source>
        <dbReference type="ARBA" id="ARBA00022723"/>
    </source>
</evidence>
<reference evidence="9" key="1">
    <citation type="submission" date="2024-06" db="EMBL/GenBank/DDBJ databases">
        <authorList>
            <person name="Ryan C."/>
        </authorList>
    </citation>
    <scope>NUCLEOTIDE SEQUENCE [LARGE SCALE GENOMIC DNA]</scope>
</reference>
<gene>
    <name evidence="8" type="ORF">URODEC1_LOCUS15028</name>
</gene>
<feature type="compositionally biased region" description="Polar residues" evidence="6">
    <location>
        <begin position="1"/>
        <end position="11"/>
    </location>
</feature>
<dbReference type="Pfam" id="PF23121">
    <property type="entry name" value="SPOC_AIPP2"/>
    <property type="match status" value="1"/>
</dbReference>
<sequence length="442" mass="50087">MENQRQPSSSYFGPKPRMSTRAKATNGSTRRGSRFRSKRMNKIAKDMEKCKAYMPPNMVKRNDKSGVVVTDNALVHSGKKTRWGDRRDQNGNIPTKDSYVSIAGESSDVLPVKKNSTNKSNQSLSHISKNAKQSPTSWIDNDLIPLMDIKSSNPSRVKPLKELENSTPLRSKDGSNAELGYQKQSHFRNRTSRPIHSEVIARSAHQERNVDASNNVNSMRKKKEDKLTTYDDGDRTRAIRRDNLTRRTIKRRRPMPSNEDGHEVGGCKKNMTNGDGTNGSTRQEKDCVKQQCNNSLKPISKPPWSGIFRINGKEYISLAGHLSTKSCEKVWELSKSLPPVVEVEMVSRLVAWPKIWNASKPSSSNIGLYFLPPNMRHDEELDQLVNAVMENDLLLRAVINEAKMLVFPSVLLPKRYQMFQGKYYLWAAFEPREGEDAVLAEP</sequence>
<keyword evidence="1" id="KW-0479">Metal-binding</keyword>
<dbReference type="EMBL" id="OZ075122">
    <property type="protein sequence ID" value="CAL4911485.1"/>
    <property type="molecule type" value="Genomic_DNA"/>
</dbReference>
<dbReference type="AlphaFoldDB" id="A0ABC8WL99"/>
<keyword evidence="9" id="KW-1185">Reference proteome</keyword>
<dbReference type="InterPro" id="IPR049914">
    <property type="entry name" value="PHD1-3/5-6"/>
</dbReference>
<dbReference type="Proteomes" id="UP001497457">
    <property type="component" value="Chromosome 12b"/>
</dbReference>
<evidence type="ECO:0000313" key="9">
    <source>
        <dbReference type="Proteomes" id="UP001497457"/>
    </source>
</evidence>
<accession>A0ABC8WL99</accession>
<keyword evidence="3" id="KW-0862">Zinc</keyword>
<feature type="compositionally biased region" description="Polar residues" evidence="6">
    <location>
        <begin position="114"/>
        <end position="139"/>
    </location>
</feature>
<feature type="compositionally biased region" description="Basic residues" evidence="6">
    <location>
        <begin position="31"/>
        <end position="42"/>
    </location>
</feature>
<feature type="region of interest" description="Disordered" evidence="6">
    <location>
        <begin position="1"/>
        <end position="50"/>
    </location>
</feature>
<keyword evidence="2" id="KW-0863">Zinc-finger</keyword>
<evidence type="ECO:0000256" key="4">
    <source>
        <dbReference type="ARBA" id="ARBA00023015"/>
    </source>
</evidence>
<dbReference type="PANTHER" id="PTHR33304">
    <property type="match status" value="1"/>
</dbReference>
<feature type="region of interest" description="Disordered" evidence="6">
    <location>
        <begin position="110"/>
        <end position="191"/>
    </location>
</feature>
<dbReference type="InterPro" id="IPR056280">
    <property type="entry name" value="AIPP2-like_SPOC"/>
</dbReference>
<keyword evidence="5" id="KW-0804">Transcription</keyword>
<evidence type="ECO:0000313" key="8">
    <source>
        <dbReference type="EMBL" id="CAL4911485.1"/>
    </source>
</evidence>
<evidence type="ECO:0000256" key="3">
    <source>
        <dbReference type="ARBA" id="ARBA00022833"/>
    </source>
</evidence>
<evidence type="ECO:0000256" key="5">
    <source>
        <dbReference type="ARBA" id="ARBA00023163"/>
    </source>
</evidence>